<proteinExistence type="predicted"/>
<dbReference type="AlphaFoldDB" id="A0A1Q9YHI1"/>
<dbReference type="RefSeq" id="WP_075886296.1">
    <property type="nucleotide sequence ID" value="NZ_MPJZ01000098.1"/>
</dbReference>
<name>A0A1Q9YHI1_9FIRM</name>
<accession>A0A1Q9YHI1</accession>
<dbReference type="InterPro" id="IPR054263">
    <property type="entry name" value="DUF6994"/>
</dbReference>
<evidence type="ECO:0000313" key="1">
    <source>
        <dbReference type="EMBL" id="OLU43611.1"/>
    </source>
</evidence>
<dbReference type="EMBL" id="MPJZ01000098">
    <property type="protein sequence ID" value="OLU43611.1"/>
    <property type="molecule type" value="Genomic_DNA"/>
</dbReference>
<organism evidence="1 2">
    <name type="scientific">Faecalibaculum rodentium</name>
    <dbReference type="NCBI Taxonomy" id="1702221"/>
    <lineage>
        <taxon>Bacteria</taxon>
        <taxon>Bacillati</taxon>
        <taxon>Bacillota</taxon>
        <taxon>Erysipelotrichia</taxon>
        <taxon>Erysipelotrichales</taxon>
        <taxon>Erysipelotrichaceae</taxon>
        <taxon>Faecalibaculum</taxon>
    </lineage>
</organism>
<protein>
    <submittedName>
        <fullName evidence="1">Uncharacterized protein</fullName>
    </submittedName>
</protein>
<reference evidence="1 2" key="1">
    <citation type="submission" date="2016-11" db="EMBL/GenBank/DDBJ databases">
        <title>Description of two novel members of the family Erysipelotrichaceae: Ileibacterium lipovorans gen. nov., sp. nov. and Dubosiella newyorkensis, gen. nov., sp. nov.</title>
        <authorList>
            <person name="Cox L.M."/>
            <person name="Sohn J."/>
            <person name="Tyrrell K.L."/>
            <person name="Citron D.M."/>
            <person name="Lawson P.A."/>
            <person name="Patel N.B."/>
            <person name="Iizumi T."/>
            <person name="Perez-Perez G.I."/>
            <person name="Goldstein E.J."/>
            <person name="Blaser M.J."/>
        </authorList>
    </citation>
    <scope>NUCLEOTIDE SEQUENCE [LARGE SCALE GENOMIC DNA]</scope>
    <source>
        <strain evidence="1 2">NYU-BL-K8</strain>
    </source>
</reference>
<comment type="caution">
    <text evidence="1">The sequence shown here is derived from an EMBL/GenBank/DDBJ whole genome shotgun (WGS) entry which is preliminary data.</text>
</comment>
<evidence type="ECO:0000313" key="2">
    <source>
        <dbReference type="Proteomes" id="UP000186758"/>
    </source>
</evidence>
<gene>
    <name evidence="1" type="ORF">BO223_11620</name>
</gene>
<dbReference type="Pfam" id="PF22507">
    <property type="entry name" value="DUF6994"/>
    <property type="match status" value="1"/>
</dbReference>
<sequence>MKAEDSTRLERSTGRKQDSWSVFSHADEVPGFWEEARWNNYKKGNTRTDCDARSGRLCEQMMEWLNSRRLPAGSILKLTRRGKELVTADDIRLAGDNMFTRFTGRIPDITNALEQKPGEDRETFQQGIFRNGWRIGAGIPFPRHRNSLNQMRGFSRRIMDRFDLTLDCIRSFYDDVPSPLTWVLESDRAWFDHFVDFRGFVAFFLLNEWVNSSYEVIDQPKTGTVLPQTVEELEAWLFRMEELTDARCRRIEESVSSRLA</sequence>
<dbReference type="Proteomes" id="UP000186758">
    <property type="component" value="Unassembled WGS sequence"/>
</dbReference>